<evidence type="ECO:0000259" key="2">
    <source>
        <dbReference type="Pfam" id="PF01935"/>
    </source>
</evidence>
<dbReference type="SUPFAM" id="SSF52540">
    <property type="entry name" value="P-loop containing nucleoside triphosphate hydrolases"/>
    <property type="match status" value="1"/>
</dbReference>
<dbReference type="AlphaFoldDB" id="A0A2R8BKT7"/>
<keyword evidence="4" id="KW-1185">Reference proteome</keyword>
<reference evidence="3 4" key="1">
    <citation type="submission" date="2018-03" db="EMBL/GenBank/DDBJ databases">
        <authorList>
            <person name="Keele B.F."/>
        </authorList>
    </citation>
    <scope>NUCLEOTIDE SEQUENCE [LARGE SCALE GENOMIC DNA]</scope>
    <source>
        <strain evidence="3 4">CECT 8626</strain>
    </source>
</reference>
<feature type="region of interest" description="Disordered" evidence="1">
    <location>
        <begin position="747"/>
        <end position="781"/>
    </location>
</feature>
<organism evidence="3 4">
    <name type="scientific">Albidovulum aquaemixtae</name>
    <dbReference type="NCBI Taxonomy" id="1542388"/>
    <lineage>
        <taxon>Bacteria</taxon>
        <taxon>Pseudomonadati</taxon>
        <taxon>Pseudomonadota</taxon>
        <taxon>Alphaproteobacteria</taxon>
        <taxon>Rhodobacterales</taxon>
        <taxon>Paracoccaceae</taxon>
        <taxon>Albidovulum</taxon>
    </lineage>
</organism>
<dbReference type="EMBL" id="OMOQ01000002">
    <property type="protein sequence ID" value="SPH23934.1"/>
    <property type="molecule type" value="Genomic_DNA"/>
</dbReference>
<evidence type="ECO:0000313" key="4">
    <source>
        <dbReference type="Proteomes" id="UP000244924"/>
    </source>
</evidence>
<feature type="compositionally biased region" description="Polar residues" evidence="1">
    <location>
        <begin position="762"/>
        <end position="781"/>
    </location>
</feature>
<dbReference type="PANTHER" id="PTHR30121:SF6">
    <property type="entry name" value="SLR6007 PROTEIN"/>
    <property type="match status" value="1"/>
</dbReference>
<evidence type="ECO:0000313" key="3">
    <source>
        <dbReference type="EMBL" id="SPH23934.1"/>
    </source>
</evidence>
<feature type="compositionally biased region" description="Basic and acidic residues" evidence="1">
    <location>
        <begin position="747"/>
        <end position="756"/>
    </location>
</feature>
<dbReference type="RefSeq" id="WP_108853997.1">
    <property type="nucleotide sequence ID" value="NZ_OMOQ01000002.1"/>
</dbReference>
<dbReference type="InterPro" id="IPR051162">
    <property type="entry name" value="T4SS_component"/>
</dbReference>
<sequence>MTDSSHSTDPLAAIDRIDQDPTQHSDLKHNAGIEAADATVDLVWSGGPAADHKTAMVLDPLLHLLANGESLTLSFAHTPGSAETGTHRLRLSVRAAAFGKEPVQITNSLCSKEARATFARTVEAACPGLRARPMDEIHPYKISPAKTHRLDPAGRILDLCSRNDAKGPRGKPSLRDVDAPGLRLPLHSAPALVIEDALRALECLSEGYRLDITFTAFSLTLQEKVLLSEGLRQIRPSYPNIMEDPLGSRRAMLDARLLDAWIASERGWRATCTLTLIDAAAAVVPVIGTHLLTNLQGANEPRGLPLLDLSLAWPEGIWGPRILPAAAVLERLGYAGAARLARPVRSVGEGLYLGESAEEEPLQIPRADLSRHTMILGATGTGKSSLIRSFLAQDISAGLPVVLIDPHGDLYAEAVSLFGESLEQRAIRADLSEDGAPFGLDLLRGPAGKQEVHANYVASQLASIFQRVLYPDVSEAFGPMWASFWRSSLLLLMLARSPDNPDMPLVATNGGPDLADLERVFCDPSFRNTLLKTCPDAQVIRFWRDIATKVDGEASLANITPYITGKLTMLTGNPLLRPILTSRESVLDVRAAVDAGQSILVNLAKGRTGEADAALIGALFTMQISGALLARCARPAAARPTLRLYCDEVQTYATDGLAQLLAEGRKTGAELTLATQDLTSFGGSQQRGNWAGTALSNVGNLITFRVGPADARLLSDWYRPDGITEQTLMRLPDRVFAARTLTHGVPERARLGRTEETGGNGTSRSPGTPTTIQTIKRLSTS</sequence>
<evidence type="ECO:0000256" key="1">
    <source>
        <dbReference type="SAM" id="MobiDB-lite"/>
    </source>
</evidence>
<feature type="region of interest" description="Disordered" evidence="1">
    <location>
        <begin position="1"/>
        <end position="25"/>
    </location>
</feature>
<protein>
    <recommendedName>
        <fullName evidence="2">Helicase HerA central domain-containing protein</fullName>
    </recommendedName>
</protein>
<dbReference type="InterPro" id="IPR027417">
    <property type="entry name" value="P-loop_NTPase"/>
</dbReference>
<dbReference type="CDD" id="cd01127">
    <property type="entry name" value="TrwB_TraG_TraD_VirD4"/>
    <property type="match status" value="1"/>
</dbReference>
<dbReference type="InterPro" id="IPR002789">
    <property type="entry name" value="HerA_central"/>
</dbReference>
<gene>
    <name evidence="3" type="ORF">DEA8626_03011</name>
</gene>
<dbReference type="PANTHER" id="PTHR30121">
    <property type="entry name" value="UNCHARACTERIZED PROTEIN YJGR-RELATED"/>
    <property type="match status" value="1"/>
</dbReference>
<dbReference type="Pfam" id="PF01935">
    <property type="entry name" value="DUF87"/>
    <property type="match status" value="1"/>
</dbReference>
<feature type="domain" description="Helicase HerA central" evidence="2">
    <location>
        <begin position="367"/>
        <end position="413"/>
    </location>
</feature>
<proteinExistence type="predicted"/>
<accession>A0A2R8BKT7</accession>
<dbReference type="Gene3D" id="3.40.50.300">
    <property type="entry name" value="P-loop containing nucleotide triphosphate hydrolases"/>
    <property type="match status" value="2"/>
</dbReference>
<dbReference type="OrthoDB" id="9806951at2"/>
<feature type="compositionally biased region" description="Basic and acidic residues" evidence="1">
    <location>
        <begin position="15"/>
        <end position="25"/>
    </location>
</feature>
<name>A0A2R8BKT7_9RHOB</name>
<dbReference type="Proteomes" id="UP000244924">
    <property type="component" value="Unassembled WGS sequence"/>
</dbReference>